<dbReference type="Pfam" id="PF01228">
    <property type="entry name" value="Gly_radical"/>
    <property type="match status" value="1"/>
</dbReference>
<evidence type="ECO:0000259" key="4">
    <source>
        <dbReference type="PROSITE" id="PS51149"/>
    </source>
</evidence>
<dbReference type="Gene3D" id="3.20.70.20">
    <property type="match status" value="1"/>
</dbReference>
<dbReference type="NCBIfam" id="TIGR01774">
    <property type="entry name" value="PFL2-3"/>
    <property type="match status" value="1"/>
</dbReference>
<dbReference type="InterPro" id="IPR004184">
    <property type="entry name" value="PFL_dom"/>
</dbReference>
<name>A0ABM8HYE4_9BACT</name>
<evidence type="ECO:0000256" key="1">
    <source>
        <dbReference type="ARBA" id="ARBA00022818"/>
    </source>
</evidence>
<dbReference type="PROSITE" id="PS51554">
    <property type="entry name" value="PFL"/>
    <property type="match status" value="1"/>
</dbReference>
<dbReference type="InterPro" id="IPR001150">
    <property type="entry name" value="Gly_radical"/>
</dbReference>
<sequence length="796" mass="87511">MTNNPVILPGLHDATERTEKILDRFVNTAPGICPERAELITKSYKETEALPMVIRRAKALEKILNGMSIFIADGELVVGNQASNPRSAPIFPEFSCQWVEEELDRLELRTADKFMITEDTKDKLRSAFTYWDGKTTNEYAAALMPPEALEAHNDVVYTVGNYFYNGVGHISVDYAEVIGKGLNSVIARAEAELAKLDYADATQLKKRHFLDATIIANKAVIAFAARFADRAESMAADCTDALRKDELLEIARICRKVPAQPAESFHEAVQAFWFTHLVIQLESNGHSISPMRFDQYMAPYYEMSKATMLPEKSQELLDLLWIKFAELNKVRDENSTMAFAGYPMFMNLIVGGQNRDGSDATNDLSFMCLQATANTKLYAPSLSIRIHDGTPDSLYRKAAEISRQGMGYPAYYNDRAIIPALVDRGLTTEDARDYGIIGCVEPQVGGKTEGWHDAAFFNMGKIIELTLNNGVDTRTGKQIGPRSGGLDTFKNFDEMLAAYTEQTAHFVKLMASADNAVDMAHAERCPLPFLSSLVDDCIAKGKSVQEGGAHYNFTGPQGVGVANAGDSLAAVKKLVFDDKALTIEELKNALATDFEENESLRQMLINRAPKYGNDDAFADDIAREAALIYCREVNKYTNPRGGKFQPGLYPASANVPLGSIVSATPDGRKAWSPLADGVSPISGFDDSGPTAAVNSVAKLDHHIASNGTLLNQKFHPTAIAGDQGLENLKSVTETYFKNGGTHVQYNVISRETLEDAQNNPDEYKGLVVRVAGYSAFFTALDKTLQDDIIARTEQTF</sequence>
<dbReference type="PANTHER" id="PTHR43641">
    <property type="entry name" value="FORMATE ACETYLTRANSFERASE 3-RELATED"/>
    <property type="match status" value="1"/>
</dbReference>
<feature type="domain" description="PFL" evidence="5">
    <location>
        <begin position="16"/>
        <end position="669"/>
    </location>
</feature>
<dbReference type="PROSITE" id="PS00850">
    <property type="entry name" value="GLY_RADICAL_1"/>
    <property type="match status" value="1"/>
</dbReference>
<dbReference type="EMBL" id="AP024485">
    <property type="protein sequence ID" value="BCS89837.1"/>
    <property type="molecule type" value="Genomic_DNA"/>
</dbReference>
<evidence type="ECO:0000313" key="6">
    <source>
        <dbReference type="EMBL" id="BCS89837.1"/>
    </source>
</evidence>
<dbReference type="RefSeq" id="WP_229591793.1">
    <property type="nucleotide sequence ID" value="NZ_AP024485.1"/>
</dbReference>
<evidence type="ECO:0000259" key="5">
    <source>
        <dbReference type="PROSITE" id="PS51554"/>
    </source>
</evidence>
<accession>A0ABM8HYE4</accession>
<dbReference type="CDD" id="cd01677">
    <property type="entry name" value="PFL2_DhaB_BssA"/>
    <property type="match status" value="1"/>
</dbReference>
<dbReference type="InterPro" id="IPR019777">
    <property type="entry name" value="Form_AcTrfase_GR_CS"/>
</dbReference>
<keyword evidence="2" id="KW-0456">Lyase</keyword>
<evidence type="ECO:0000256" key="3">
    <source>
        <dbReference type="PROSITE-ProRule" id="PRU00493"/>
    </source>
</evidence>
<dbReference type="PROSITE" id="PS51149">
    <property type="entry name" value="GLY_RADICAL_2"/>
    <property type="match status" value="1"/>
</dbReference>
<organism evidence="6 7">
    <name type="scientific">Pseudodesulfovibrio sediminis</name>
    <dbReference type="NCBI Taxonomy" id="2810563"/>
    <lineage>
        <taxon>Bacteria</taxon>
        <taxon>Pseudomonadati</taxon>
        <taxon>Thermodesulfobacteriota</taxon>
        <taxon>Desulfovibrionia</taxon>
        <taxon>Desulfovibrionales</taxon>
        <taxon>Desulfovibrionaceae</taxon>
    </lineage>
</organism>
<dbReference type="InterPro" id="IPR010098">
    <property type="entry name" value="PFL2/GDeHydtase_fam"/>
</dbReference>
<proteinExistence type="predicted"/>
<feature type="modified residue" description="Glycine radical" evidence="3">
    <location>
        <position position="772"/>
    </location>
</feature>
<gene>
    <name evidence="6" type="primary">pflF</name>
    <name evidence="6" type="ORF">PSDVSF_30790</name>
</gene>
<dbReference type="PANTHER" id="PTHR43641:SF2">
    <property type="entry name" value="DEHYDRATASE YBIW-RELATED"/>
    <property type="match status" value="1"/>
</dbReference>
<reference evidence="6" key="1">
    <citation type="journal article" date="2022" name="Arch. Microbiol.">
        <title>Pseudodesulfovibrio sediminis sp. nov., a mesophilic and neutrophilic sulfate-reducing bacterium isolated from sediment of a brackish lake.</title>
        <authorList>
            <person name="Takahashi A."/>
            <person name="Kojima H."/>
            <person name="Watanabe M."/>
            <person name="Fukui M."/>
        </authorList>
    </citation>
    <scope>NUCLEOTIDE SEQUENCE</scope>
    <source>
        <strain evidence="6">SF6</strain>
    </source>
</reference>
<keyword evidence="7" id="KW-1185">Reference proteome</keyword>
<dbReference type="InterPro" id="IPR051215">
    <property type="entry name" value="GRE"/>
</dbReference>
<evidence type="ECO:0000256" key="2">
    <source>
        <dbReference type="ARBA" id="ARBA00023239"/>
    </source>
</evidence>
<feature type="domain" description="Glycine radical" evidence="4">
    <location>
        <begin position="676"/>
        <end position="796"/>
    </location>
</feature>
<evidence type="ECO:0000313" key="7">
    <source>
        <dbReference type="Proteomes" id="UP001053296"/>
    </source>
</evidence>
<dbReference type="Proteomes" id="UP001053296">
    <property type="component" value="Chromosome"/>
</dbReference>
<keyword evidence="1 3" id="KW-0556">Organic radical</keyword>
<dbReference type="Pfam" id="PF02901">
    <property type="entry name" value="PFL-like"/>
    <property type="match status" value="1"/>
</dbReference>
<protein>
    <submittedName>
        <fullName evidence="6">Glycyl radical enzyme</fullName>
    </submittedName>
</protein>
<dbReference type="SUPFAM" id="SSF51998">
    <property type="entry name" value="PFL-like glycyl radical enzymes"/>
    <property type="match status" value="1"/>
</dbReference>